<feature type="chain" id="PRO_5013001004" description="Peptidoglycan-associated lipoprotein" evidence="10">
    <location>
        <begin position="22"/>
        <end position="202"/>
    </location>
</feature>
<sequence length="202" mass="21746">MKRKGLLITAILLAGILTGCGAVPKDGPNGGMRQDQLQKGQPGSEGYSDGKALNRPSGSAESLAGGVNGGDGSQYQQGSWNDGQGANGADGGQPQNMIFFGYDSDALSYEAQDILAQNARYFVQANAPEVIVEGHCDERGTREYNLALGQKRADAVRRYLNSQGVPWDRIRTISFGKERPLYTGHNETAWTQNRRAVLRSNP</sequence>
<keyword evidence="3 8" id="KW-0472">Membrane</keyword>
<keyword evidence="7 8" id="KW-0131">Cell cycle</keyword>
<evidence type="ECO:0000313" key="12">
    <source>
        <dbReference type="EMBL" id="CRH07150.1"/>
    </source>
</evidence>
<evidence type="ECO:0000256" key="10">
    <source>
        <dbReference type="SAM" id="SignalP"/>
    </source>
</evidence>
<dbReference type="SUPFAM" id="SSF103088">
    <property type="entry name" value="OmpA-like"/>
    <property type="match status" value="1"/>
</dbReference>
<comment type="function">
    <text evidence="8">Part of the Tol-Pal system, which plays a role in outer membrane invagination during cell division and is important for maintaining outer membrane integrity.</text>
</comment>
<keyword evidence="1 8" id="KW-0132">Cell division</keyword>
<dbReference type="InterPro" id="IPR036737">
    <property type="entry name" value="OmpA-like_sf"/>
</dbReference>
<dbReference type="GO" id="GO:0051301">
    <property type="term" value="P:cell division"/>
    <property type="evidence" value="ECO:0007669"/>
    <property type="project" value="UniProtKB-UniRule"/>
</dbReference>
<dbReference type="PANTHER" id="PTHR30329">
    <property type="entry name" value="STATOR ELEMENT OF FLAGELLAR MOTOR COMPLEX"/>
    <property type="match status" value="1"/>
</dbReference>
<dbReference type="Gene3D" id="3.30.1330.60">
    <property type="entry name" value="OmpA-like domain"/>
    <property type="match status" value="1"/>
</dbReference>
<dbReference type="InterPro" id="IPR050330">
    <property type="entry name" value="Bact_OuterMem_StrucFunc"/>
</dbReference>
<dbReference type="InterPro" id="IPR006665">
    <property type="entry name" value="OmpA-like"/>
</dbReference>
<dbReference type="Pfam" id="PF00691">
    <property type="entry name" value="OmpA"/>
    <property type="match status" value="1"/>
</dbReference>
<evidence type="ECO:0000256" key="1">
    <source>
        <dbReference type="ARBA" id="ARBA00022618"/>
    </source>
</evidence>
<dbReference type="AlphaFoldDB" id="A0A1S7LJY4"/>
<comment type="similarity">
    <text evidence="8">Belongs to the Pal lipoprotein family.</text>
</comment>
<keyword evidence="6 8" id="KW-0449">Lipoprotein</keyword>
<evidence type="ECO:0000256" key="7">
    <source>
        <dbReference type="ARBA" id="ARBA00023306"/>
    </source>
</evidence>
<proteinExistence type="inferred from homology"/>
<protein>
    <recommendedName>
        <fullName evidence="8">Peptidoglycan-associated lipoprotein</fullName>
        <shortName evidence="8">PAL</shortName>
    </recommendedName>
</protein>
<dbReference type="PROSITE" id="PS51123">
    <property type="entry name" value="OMPA_2"/>
    <property type="match status" value="1"/>
</dbReference>
<keyword evidence="5 8" id="KW-0998">Cell outer membrane</keyword>
<feature type="signal peptide" evidence="10">
    <location>
        <begin position="1"/>
        <end position="21"/>
    </location>
</feature>
<comment type="subcellular location">
    <subcellularLocation>
        <location evidence="8">Cell outer membrane</location>
        <topology evidence="8">Lipid-anchor</topology>
    </subcellularLocation>
</comment>
<dbReference type="PANTHER" id="PTHR30329:SF21">
    <property type="entry name" value="LIPOPROTEIN YIAD-RELATED"/>
    <property type="match status" value="1"/>
</dbReference>
<evidence type="ECO:0000259" key="11">
    <source>
        <dbReference type="PROSITE" id="PS51123"/>
    </source>
</evidence>
<evidence type="ECO:0000256" key="4">
    <source>
        <dbReference type="ARBA" id="ARBA00023139"/>
    </source>
</evidence>
<gene>
    <name evidence="8" type="primary">pal</name>
    <name evidence="12" type="ORF">MAGMO_3004</name>
</gene>
<accession>A0A1S7LJY4</accession>
<organism evidence="12">
    <name type="scientific">Magnetococcus massalia (strain MO-1)</name>
    <dbReference type="NCBI Taxonomy" id="451514"/>
    <lineage>
        <taxon>Bacteria</taxon>
        <taxon>Pseudomonadati</taxon>
        <taxon>Pseudomonadota</taxon>
        <taxon>Magnetococcia</taxon>
        <taxon>Magnetococcales</taxon>
        <taxon>Magnetococcaceae</taxon>
        <taxon>Magnetococcus</taxon>
    </lineage>
</organism>
<comment type="subunit">
    <text evidence="8">The Tol-Pal system is composed of five core proteins: the inner membrane proteins TolA, TolQ and TolR, the periplasmic protein TolB and the outer membrane protein Pal. They form a network linking the inner and outer membranes and the peptidoglycan layer.</text>
</comment>
<name>A0A1S7LJY4_MAGMO</name>
<evidence type="ECO:0000256" key="8">
    <source>
        <dbReference type="HAMAP-Rule" id="MF_02204"/>
    </source>
</evidence>
<dbReference type="EMBL" id="LO017727">
    <property type="protein sequence ID" value="CRH07150.1"/>
    <property type="molecule type" value="Genomic_DNA"/>
</dbReference>
<evidence type="ECO:0000256" key="2">
    <source>
        <dbReference type="ARBA" id="ARBA00022729"/>
    </source>
</evidence>
<dbReference type="InterPro" id="IPR006664">
    <property type="entry name" value="OMP_bac"/>
</dbReference>
<reference evidence="12" key="1">
    <citation type="submission" date="2015-04" db="EMBL/GenBank/DDBJ databases">
        <authorList>
            <person name="Syromyatnikov M.Y."/>
            <person name="Popov V.N."/>
        </authorList>
    </citation>
    <scope>NUCLEOTIDE SEQUENCE</scope>
    <source>
        <strain evidence="12">MO-1</strain>
    </source>
</reference>
<evidence type="ECO:0000256" key="3">
    <source>
        <dbReference type="ARBA" id="ARBA00023136"/>
    </source>
</evidence>
<evidence type="ECO:0000256" key="9">
    <source>
        <dbReference type="SAM" id="MobiDB-lite"/>
    </source>
</evidence>
<dbReference type="GO" id="GO:0009279">
    <property type="term" value="C:cell outer membrane"/>
    <property type="evidence" value="ECO:0007669"/>
    <property type="project" value="UniProtKB-SubCell"/>
</dbReference>
<dbReference type="NCBIfam" id="TIGR02802">
    <property type="entry name" value="Pal_lipo"/>
    <property type="match status" value="1"/>
</dbReference>
<dbReference type="HAMAP" id="MF_02204">
    <property type="entry name" value="Pal"/>
    <property type="match status" value="1"/>
</dbReference>
<feature type="region of interest" description="Disordered" evidence="9">
    <location>
        <begin position="27"/>
        <end position="92"/>
    </location>
</feature>
<dbReference type="PRINTS" id="PR01021">
    <property type="entry name" value="OMPADOMAIN"/>
</dbReference>
<dbReference type="InterPro" id="IPR039001">
    <property type="entry name" value="Pal"/>
</dbReference>
<keyword evidence="4 8" id="KW-0564">Palmitate</keyword>
<evidence type="ECO:0000256" key="6">
    <source>
        <dbReference type="ARBA" id="ARBA00023288"/>
    </source>
</evidence>
<dbReference type="PROSITE" id="PS51257">
    <property type="entry name" value="PROKAR_LIPOPROTEIN"/>
    <property type="match status" value="1"/>
</dbReference>
<keyword evidence="2 8" id="KW-0732">Signal</keyword>
<feature type="domain" description="OmpA-like" evidence="11">
    <location>
        <begin position="87"/>
        <end position="202"/>
    </location>
</feature>
<dbReference type="InterPro" id="IPR014169">
    <property type="entry name" value="Pal_lipo_C"/>
</dbReference>
<evidence type="ECO:0000256" key="5">
    <source>
        <dbReference type="ARBA" id="ARBA00023237"/>
    </source>
</evidence>
<dbReference type="CDD" id="cd07185">
    <property type="entry name" value="OmpA_C-like"/>
    <property type="match status" value="1"/>
</dbReference>